<comment type="caution">
    <text evidence="3">The sequence shown here is derived from an EMBL/GenBank/DDBJ whole genome shotgun (WGS) entry which is preliminary data.</text>
</comment>
<feature type="region of interest" description="Disordered" evidence="1">
    <location>
        <begin position="404"/>
        <end position="423"/>
    </location>
</feature>
<dbReference type="Proteomes" id="UP000306223">
    <property type="component" value="Unassembled WGS sequence"/>
</dbReference>
<dbReference type="EMBL" id="SUNH01000015">
    <property type="protein sequence ID" value="TJZ83808.1"/>
    <property type="molecule type" value="Genomic_DNA"/>
</dbReference>
<dbReference type="OrthoDB" id="6810892at2"/>
<sequence length="423" mass="43795">MRHAAVVVLALMPGVAGAEGAVIRLEAKRSPEAAAQAAQAWADRFDGVVTLPLPGGWTGIAIGPLPADRAGPLLEQLKQAGKVPQDAFVSTPAEGTALTPAGALAVPAALPDETPPSPDRYLRLESAPTEVEGRAALERLRATFPEAGLWALSDGWFAVTLGPVPEKAGRAWLPVLTKAGLIPEDAVLARAADLGQAVEEGAAPDLAAPGAPEPLPPLDRVQRALRWAGHYAGVIDGKDGPMTRAAIAAEIATARASTDPGTALRLLEGRRAAWADAQGLAPLVDQATGLTVTAPMRALTFDRAERALSIYGPRDGSGAALILFSQPGGQQELLDLAGLVTALGWVPQPERTVRQGHVTLQGRNDAHLGAAEGWVREGRAEGYVLIWPAGDEATHTRLLAEISDSLTRHGPGTNEGAAPSTLP</sequence>
<evidence type="ECO:0000313" key="4">
    <source>
        <dbReference type="Proteomes" id="UP000306223"/>
    </source>
</evidence>
<feature type="chain" id="PRO_5020651308" evidence="2">
    <location>
        <begin position="19"/>
        <end position="423"/>
    </location>
</feature>
<name>A0A4V5MU77_9RHOB</name>
<evidence type="ECO:0000256" key="2">
    <source>
        <dbReference type="SAM" id="SignalP"/>
    </source>
</evidence>
<evidence type="ECO:0000256" key="1">
    <source>
        <dbReference type="SAM" id="MobiDB-lite"/>
    </source>
</evidence>
<protein>
    <submittedName>
        <fullName evidence="3">Peptidoglycan-binding protein</fullName>
    </submittedName>
</protein>
<evidence type="ECO:0000313" key="3">
    <source>
        <dbReference type="EMBL" id="TJZ83808.1"/>
    </source>
</evidence>
<keyword evidence="2" id="KW-0732">Signal</keyword>
<organism evidence="3 4">
    <name type="scientific">Paracoccus hibiscisoli</name>
    <dbReference type="NCBI Taxonomy" id="2023261"/>
    <lineage>
        <taxon>Bacteria</taxon>
        <taxon>Pseudomonadati</taxon>
        <taxon>Pseudomonadota</taxon>
        <taxon>Alphaproteobacteria</taxon>
        <taxon>Rhodobacterales</taxon>
        <taxon>Paracoccaceae</taxon>
        <taxon>Paracoccus</taxon>
    </lineage>
</organism>
<proteinExistence type="predicted"/>
<dbReference type="AlphaFoldDB" id="A0A4V5MU77"/>
<accession>A0A4V5MU77</accession>
<keyword evidence="4" id="KW-1185">Reference proteome</keyword>
<gene>
    <name evidence="3" type="ORF">FA740_11640</name>
</gene>
<feature type="signal peptide" evidence="2">
    <location>
        <begin position="1"/>
        <end position="18"/>
    </location>
</feature>
<reference evidence="3 4" key="1">
    <citation type="submission" date="2019-04" db="EMBL/GenBank/DDBJ databases">
        <authorList>
            <person name="Li J."/>
        </authorList>
    </citation>
    <scope>NUCLEOTIDE SEQUENCE [LARGE SCALE GENOMIC DNA]</scope>
    <source>
        <strain evidence="3 4">CCTCC AB2016182</strain>
    </source>
</reference>